<dbReference type="Gene3D" id="3.90.1580.10">
    <property type="entry name" value="paralog of FGE (formylglycine-generating enzyme)"/>
    <property type="match status" value="1"/>
</dbReference>
<sequence>MAVCVIRRHGLLWRCLAGNGRCPRPGCALGSSHRLAWMKSTRPASRLWTVTRTVIRDFSFEIGWFRGIFQTGLAANNVEYRLSGRIRMKIVSLVLFLFCSGCAAMDAGLQPASGGSGVPGRAAYIDTVTGMEFTAVPGGCFLMGDVLDIGDSYERPVHEVCLSELRIGTYEVTQAQWQRVMGDNPSRFKSCGQYCPVENVSYSDVQGFIEKLNAQSGRNYRLPTEAEWEYACRGGGKPQKFCGGEDVEDVAWYAANSFSSPQPVGQKRPNGLGIYDMSGNVSEWVQDYMYNYLPNKADNPTGPSAGTFHIVRGGAWDVTADATRSSYRNYVASESRKSDLGFRLVAPLAP</sequence>
<gene>
    <name evidence="3" type="ORF">F6V25_14865</name>
</gene>
<dbReference type="InterPro" id="IPR042095">
    <property type="entry name" value="SUMF_sf"/>
</dbReference>
<protein>
    <submittedName>
        <fullName evidence="3">Formylglycine-generating enzyme family protein</fullName>
    </submittedName>
</protein>
<organism evidence="3 4">
    <name type="scientific">Oryzomonas japonica</name>
    <dbReference type="NCBI Taxonomy" id="2603858"/>
    <lineage>
        <taxon>Bacteria</taxon>
        <taxon>Pseudomonadati</taxon>
        <taxon>Thermodesulfobacteriota</taxon>
        <taxon>Desulfuromonadia</taxon>
        <taxon>Geobacterales</taxon>
        <taxon>Geobacteraceae</taxon>
        <taxon>Oryzomonas</taxon>
    </lineage>
</organism>
<name>A0A7J4ZMZ4_9BACT</name>
<dbReference type="Proteomes" id="UP000420562">
    <property type="component" value="Unassembled WGS sequence"/>
</dbReference>
<dbReference type="SUPFAM" id="SSF56436">
    <property type="entry name" value="C-type lectin-like"/>
    <property type="match status" value="1"/>
</dbReference>
<proteinExistence type="predicted"/>
<keyword evidence="1" id="KW-1133">Transmembrane helix</keyword>
<dbReference type="EMBL" id="VZQZ01000010">
    <property type="protein sequence ID" value="KAB0664083.1"/>
    <property type="molecule type" value="Genomic_DNA"/>
</dbReference>
<evidence type="ECO:0000256" key="1">
    <source>
        <dbReference type="SAM" id="Phobius"/>
    </source>
</evidence>
<evidence type="ECO:0000313" key="4">
    <source>
        <dbReference type="Proteomes" id="UP000420562"/>
    </source>
</evidence>
<keyword evidence="4" id="KW-1185">Reference proteome</keyword>
<dbReference type="GO" id="GO:0120147">
    <property type="term" value="F:formylglycine-generating oxidase activity"/>
    <property type="evidence" value="ECO:0007669"/>
    <property type="project" value="TreeGrafter"/>
</dbReference>
<dbReference type="AlphaFoldDB" id="A0A7J4ZMZ4"/>
<dbReference type="PANTHER" id="PTHR23150:SF19">
    <property type="entry name" value="FORMYLGLYCINE-GENERATING ENZYME"/>
    <property type="match status" value="1"/>
</dbReference>
<dbReference type="InterPro" id="IPR005532">
    <property type="entry name" value="SUMF_dom"/>
</dbReference>
<dbReference type="InterPro" id="IPR016187">
    <property type="entry name" value="CTDL_fold"/>
</dbReference>
<evidence type="ECO:0000313" key="3">
    <source>
        <dbReference type="EMBL" id="KAB0664083.1"/>
    </source>
</evidence>
<comment type="caution">
    <text evidence="3">The sequence shown here is derived from an EMBL/GenBank/DDBJ whole genome shotgun (WGS) entry which is preliminary data.</text>
</comment>
<keyword evidence="1" id="KW-0472">Membrane</keyword>
<reference evidence="3 4" key="1">
    <citation type="submission" date="2019-09" db="EMBL/GenBank/DDBJ databases">
        <title>Geobacter sp. Red96, a novel strain isolated from paddy soil.</title>
        <authorList>
            <person name="Xu Z."/>
            <person name="Masuda Y."/>
            <person name="Itoh H."/>
            <person name="Senoo K."/>
        </authorList>
    </citation>
    <scope>NUCLEOTIDE SEQUENCE [LARGE SCALE GENOMIC DNA]</scope>
    <source>
        <strain evidence="3 4">Red96</strain>
    </source>
</reference>
<feature type="transmembrane region" description="Helical" evidence="1">
    <location>
        <begin position="90"/>
        <end position="109"/>
    </location>
</feature>
<dbReference type="Pfam" id="PF03781">
    <property type="entry name" value="FGE-sulfatase"/>
    <property type="match status" value="1"/>
</dbReference>
<accession>A0A7J4ZMZ4</accession>
<dbReference type="InterPro" id="IPR051043">
    <property type="entry name" value="Sulfatase_Mod_Factor_Kinase"/>
</dbReference>
<feature type="domain" description="Sulfatase-modifying factor enzyme-like" evidence="2">
    <location>
        <begin position="133"/>
        <end position="345"/>
    </location>
</feature>
<keyword evidence="1" id="KW-0812">Transmembrane</keyword>
<evidence type="ECO:0000259" key="2">
    <source>
        <dbReference type="Pfam" id="PF03781"/>
    </source>
</evidence>
<dbReference type="PANTHER" id="PTHR23150">
    <property type="entry name" value="SULFATASE MODIFYING FACTOR 1, 2"/>
    <property type="match status" value="1"/>
</dbReference>